<dbReference type="PANTHER" id="PTHR30460">
    <property type="entry name" value="MODERATE CONDUCTANCE MECHANOSENSITIVE CHANNEL YBIO"/>
    <property type="match status" value="1"/>
</dbReference>
<feature type="transmembrane region" description="Helical" evidence="7">
    <location>
        <begin position="100"/>
        <end position="119"/>
    </location>
</feature>
<dbReference type="SUPFAM" id="SSF82689">
    <property type="entry name" value="Mechanosensitive channel protein MscS (YggB), C-terminal domain"/>
    <property type="match status" value="1"/>
</dbReference>
<keyword evidence="3" id="KW-1003">Cell membrane</keyword>
<dbReference type="Gene3D" id="2.30.30.60">
    <property type="match status" value="1"/>
</dbReference>
<dbReference type="RefSeq" id="WP_377467542.1">
    <property type="nucleotide sequence ID" value="NZ_JBHLWN010000004.1"/>
</dbReference>
<feature type="domain" description="Mechanosensitive ion channel MscS" evidence="8">
    <location>
        <begin position="118"/>
        <end position="181"/>
    </location>
</feature>
<feature type="transmembrane region" description="Helical" evidence="7">
    <location>
        <begin position="20"/>
        <end position="40"/>
    </location>
</feature>
<proteinExistence type="inferred from homology"/>
<dbReference type="InterPro" id="IPR010920">
    <property type="entry name" value="LSM_dom_sf"/>
</dbReference>
<dbReference type="Pfam" id="PF21082">
    <property type="entry name" value="MS_channel_3rd"/>
    <property type="match status" value="1"/>
</dbReference>
<evidence type="ECO:0000256" key="1">
    <source>
        <dbReference type="ARBA" id="ARBA00004651"/>
    </source>
</evidence>
<dbReference type="Gene3D" id="3.30.70.100">
    <property type="match status" value="1"/>
</dbReference>
<keyword evidence="4 7" id="KW-0812">Transmembrane</keyword>
<feature type="domain" description="Mechanosensitive ion channel MscS C-terminal" evidence="9">
    <location>
        <begin position="188"/>
        <end position="272"/>
    </location>
</feature>
<dbReference type="Proteomes" id="UP001589776">
    <property type="component" value="Unassembled WGS sequence"/>
</dbReference>
<accession>A0ABV6DE65</accession>
<dbReference type="InterPro" id="IPR049278">
    <property type="entry name" value="MS_channel_C"/>
</dbReference>
<dbReference type="EMBL" id="JBHLWN010000004">
    <property type="protein sequence ID" value="MFC0210939.1"/>
    <property type="molecule type" value="Genomic_DNA"/>
</dbReference>
<evidence type="ECO:0000256" key="4">
    <source>
        <dbReference type="ARBA" id="ARBA00022692"/>
    </source>
</evidence>
<evidence type="ECO:0000259" key="9">
    <source>
        <dbReference type="Pfam" id="PF21082"/>
    </source>
</evidence>
<comment type="subcellular location">
    <subcellularLocation>
        <location evidence="1">Cell membrane</location>
        <topology evidence="1">Multi-pass membrane protein</topology>
    </subcellularLocation>
</comment>
<dbReference type="Pfam" id="PF21088">
    <property type="entry name" value="MS_channel_1st"/>
    <property type="match status" value="1"/>
</dbReference>
<comment type="similarity">
    <text evidence="2">Belongs to the MscS (TC 1.A.23) family.</text>
</comment>
<evidence type="ECO:0000256" key="6">
    <source>
        <dbReference type="ARBA" id="ARBA00023136"/>
    </source>
</evidence>
<comment type="caution">
    <text evidence="11">The sequence shown here is derived from an EMBL/GenBank/DDBJ whole genome shotgun (WGS) entry which is preliminary data.</text>
</comment>
<protein>
    <submittedName>
        <fullName evidence="11">Mechanosensitive ion channel family protein</fullName>
    </submittedName>
</protein>
<gene>
    <name evidence="11" type="ORF">ACFFK0_00510</name>
</gene>
<dbReference type="InterPro" id="IPR006685">
    <property type="entry name" value="MscS_channel_2nd"/>
</dbReference>
<evidence type="ECO:0000256" key="3">
    <source>
        <dbReference type="ARBA" id="ARBA00022475"/>
    </source>
</evidence>
<feature type="domain" description="Mechanosensitive ion channel transmembrane helices 2/3" evidence="10">
    <location>
        <begin position="75"/>
        <end position="116"/>
    </location>
</feature>
<dbReference type="SUPFAM" id="SSF50182">
    <property type="entry name" value="Sm-like ribonucleoproteins"/>
    <property type="match status" value="1"/>
</dbReference>
<dbReference type="InterPro" id="IPR011066">
    <property type="entry name" value="MscS_channel_C_sf"/>
</dbReference>
<dbReference type="Gene3D" id="1.10.287.1260">
    <property type="match status" value="1"/>
</dbReference>
<evidence type="ECO:0000313" key="11">
    <source>
        <dbReference type="EMBL" id="MFC0210939.1"/>
    </source>
</evidence>
<evidence type="ECO:0000259" key="10">
    <source>
        <dbReference type="Pfam" id="PF21088"/>
    </source>
</evidence>
<evidence type="ECO:0000256" key="7">
    <source>
        <dbReference type="SAM" id="Phobius"/>
    </source>
</evidence>
<evidence type="ECO:0000256" key="2">
    <source>
        <dbReference type="ARBA" id="ARBA00008017"/>
    </source>
</evidence>
<name>A0ABV6DE65_9BACL</name>
<keyword evidence="12" id="KW-1185">Reference proteome</keyword>
<reference evidence="11 12" key="1">
    <citation type="submission" date="2024-09" db="EMBL/GenBank/DDBJ databases">
        <authorList>
            <person name="Sun Q."/>
            <person name="Mori K."/>
        </authorList>
    </citation>
    <scope>NUCLEOTIDE SEQUENCE [LARGE SCALE GENOMIC DNA]</scope>
    <source>
        <strain evidence="11 12">CCM 7759</strain>
    </source>
</reference>
<evidence type="ECO:0000259" key="8">
    <source>
        <dbReference type="Pfam" id="PF00924"/>
    </source>
</evidence>
<dbReference type="Pfam" id="PF00924">
    <property type="entry name" value="MS_channel_2nd"/>
    <property type="match status" value="1"/>
</dbReference>
<evidence type="ECO:0000256" key="5">
    <source>
        <dbReference type="ARBA" id="ARBA00022989"/>
    </source>
</evidence>
<dbReference type="InterPro" id="IPR049142">
    <property type="entry name" value="MS_channel_1st"/>
</dbReference>
<dbReference type="InterPro" id="IPR011014">
    <property type="entry name" value="MscS_channel_TM-2"/>
</dbReference>
<evidence type="ECO:0000313" key="12">
    <source>
        <dbReference type="Proteomes" id="UP001589776"/>
    </source>
</evidence>
<dbReference type="InterPro" id="IPR045276">
    <property type="entry name" value="YbiO_bact"/>
</dbReference>
<dbReference type="PANTHER" id="PTHR30460:SF0">
    <property type="entry name" value="MODERATE CONDUCTANCE MECHANOSENSITIVE CHANNEL YBIO"/>
    <property type="match status" value="1"/>
</dbReference>
<feature type="transmembrane region" description="Helical" evidence="7">
    <location>
        <begin position="72"/>
        <end position="94"/>
    </location>
</feature>
<keyword evidence="6 7" id="KW-0472">Membrane</keyword>
<organism evidence="11 12">
    <name type="scientific">Paenibacillus chartarius</name>
    <dbReference type="NCBI Taxonomy" id="747481"/>
    <lineage>
        <taxon>Bacteria</taxon>
        <taxon>Bacillati</taxon>
        <taxon>Bacillota</taxon>
        <taxon>Bacilli</taxon>
        <taxon>Bacillales</taxon>
        <taxon>Paenibacillaceae</taxon>
        <taxon>Paenibacillus</taxon>
    </lineage>
</organism>
<dbReference type="SUPFAM" id="SSF82861">
    <property type="entry name" value="Mechanosensitive channel protein MscS (YggB), transmembrane region"/>
    <property type="match status" value="1"/>
</dbReference>
<dbReference type="InterPro" id="IPR023408">
    <property type="entry name" value="MscS_beta-dom_sf"/>
</dbReference>
<keyword evidence="5 7" id="KW-1133">Transmembrane helix</keyword>
<sequence>MPVWNWYEWTANLFSGERLAHYTWVVVLVVLIYVISRIVIKIADRTLQHIIAARDKSPLKFDVRRTNTMTKLVHNLVSYTVNFITILLILAQFGVNLGPLLAGAGVLGLAIGFGAQSLVKDIITGFFIIFEDQFAVGDTVQIDQFKGTVEEIGIRVTRIKSWTGEVHIIPNGNIKQVTNFSVHNSIAVIDISIAYEADLNKANEVLKETLAKYFEKSTKLVKMPDLLGVQTLGPSEVKLRITAECLPTLQGEVQRELHAEIKRTFDEHGIEIPYPKTVTYLKAERAVEHGA</sequence>